<dbReference type="Proteomes" id="UP000639396">
    <property type="component" value="Unassembled WGS sequence"/>
</dbReference>
<protein>
    <submittedName>
        <fullName evidence="6">Extracellular solute-binding protein</fullName>
    </submittedName>
</protein>
<keyword evidence="4 5" id="KW-0732">Signal</keyword>
<evidence type="ECO:0000256" key="3">
    <source>
        <dbReference type="ARBA" id="ARBA00022448"/>
    </source>
</evidence>
<evidence type="ECO:0000313" key="7">
    <source>
        <dbReference type="Proteomes" id="UP000639396"/>
    </source>
</evidence>
<dbReference type="InterPro" id="IPR050490">
    <property type="entry name" value="Bact_solute-bd_prot1"/>
</dbReference>
<accession>A0A927CEE8</accession>
<comment type="caution">
    <text evidence="6">The sequence shown here is derived from an EMBL/GenBank/DDBJ whole genome shotgun (WGS) entry which is preliminary data.</text>
</comment>
<sequence>MNRALSSLLLGTTVIAFAGCTKGGETEILTIEEKPLTPVTIRFHQHGGYFTEQDFDELIVQPVKKKYSHITAEMDKSTVDLTEHLAKGDTTIDFLVTYHGQLTSYLDMGVYLDIAPLAKQYKFDLSRFEPGALDAITAIPDNKELIALPYANNLNALYYNKDLFDKFGVPYPKDGMFWEDAIELAKKVTRMEDSIQYRGLDTDGLGRYLFPLSLNHINAKTDEVIVNSDPYKRVMEIGRQIYTIPGNEYNKAGDTITRFLKDRNIAMLATINLFLRLREVPDLNWDVAQYPSYKERPNTYGQYDLHIVAPMAYSKKREDQMRVMEVLFSDEVQMIMSRKSAKQPVMKDPKFKQMFAQDLPELKGKNIAGVFKSNSAPAPVNSIYYYKASKFVSDEFVNVVSNNKDINSALRDAEDQIKLLIKTEKGK</sequence>
<dbReference type="AlphaFoldDB" id="A0A927CEE8"/>
<dbReference type="GO" id="GO:0030313">
    <property type="term" value="C:cell envelope"/>
    <property type="evidence" value="ECO:0007669"/>
    <property type="project" value="UniProtKB-SubCell"/>
</dbReference>
<reference evidence="6" key="1">
    <citation type="submission" date="2020-09" db="EMBL/GenBank/DDBJ databases">
        <title>A novel bacterium of genus Paenibacillus, isolated from South China Sea.</title>
        <authorList>
            <person name="Huang H."/>
            <person name="Mo K."/>
            <person name="Hu Y."/>
        </authorList>
    </citation>
    <scope>NUCLEOTIDE SEQUENCE</scope>
    <source>
        <strain evidence="6">IB182363</strain>
    </source>
</reference>
<dbReference type="InterPro" id="IPR006059">
    <property type="entry name" value="SBP"/>
</dbReference>
<feature type="chain" id="PRO_5039666369" evidence="5">
    <location>
        <begin position="19"/>
        <end position="427"/>
    </location>
</feature>
<proteinExistence type="inferred from homology"/>
<evidence type="ECO:0000256" key="1">
    <source>
        <dbReference type="ARBA" id="ARBA00004196"/>
    </source>
</evidence>
<dbReference type="Pfam" id="PF13416">
    <property type="entry name" value="SBP_bac_8"/>
    <property type="match status" value="1"/>
</dbReference>
<dbReference type="PANTHER" id="PTHR43649">
    <property type="entry name" value="ARABINOSE-BINDING PROTEIN-RELATED"/>
    <property type="match status" value="1"/>
</dbReference>
<feature type="signal peptide" evidence="5">
    <location>
        <begin position="1"/>
        <end position="18"/>
    </location>
</feature>
<dbReference type="SUPFAM" id="SSF53850">
    <property type="entry name" value="Periplasmic binding protein-like II"/>
    <property type="match status" value="1"/>
</dbReference>
<dbReference type="RefSeq" id="WP_190930323.1">
    <property type="nucleotide sequence ID" value="NZ_JACXJA010000032.1"/>
</dbReference>
<organism evidence="6 7">
    <name type="scientific">Paenibacillus oceani</name>
    <dbReference type="NCBI Taxonomy" id="2772510"/>
    <lineage>
        <taxon>Bacteria</taxon>
        <taxon>Bacillati</taxon>
        <taxon>Bacillota</taxon>
        <taxon>Bacilli</taxon>
        <taxon>Bacillales</taxon>
        <taxon>Paenibacillaceae</taxon>
        <taxon>Paenibacillus</taxon>
    </lineage>
</organism>
<evidence type="ECO:0000313" key="6">
    <source>
        <dbReference type="EMBL" id="MBD2864696.1"/>
    </source>
</evidence>
<gene>
    <name evidence="6" type="ORF">IDH45_22195</name>
</gene>
<dbReference type="PANTHER" id="PTHR43649:SF31">
    <property type="entry name" value="SN-GLYCEROL-3-PHOSPHATE-BINDING PERIPLASMIC PROTEIN UGPB"/>
    <property type="match status" value="1"/>
</dbReference>
<comment type="subcellular location">
    <subcellularLocation>
        <location evidence="1">Cell envelope</location>
    </subcellularLocation>
</comment>
<dbReference type="Gene3D" id="3.40.190.10">
    <property type="entry name" value="Periplasmic binding protein-like II"/>
    <property type="match status" value="1"/>
</dbReference>
<name>A0A927CEE8_9BACL</name>
<evidence type="ECO:0000256" key="4">
    <source>
        <dbReference type="ARBA" id="ARBA00022729"/>
    </source>
</evidence>
<evidence type="ECO:0000256" key="2">
    <source>
        <dbReference type="ARBA" id="ARBA00008520"/>
    </source>
</evidence>
<dbReference type="EMBL" id="JACXJA010000032">
    <property type="protein sequence ID" value="MBD2864696.1"/>
    <property type="molecule type" value="Genomic_DNA"/>
</dbReference>
<comment type="similarity">
    <text evidence="2">Belongs to the bacterial solute-binding protein 1 family.</text>
</comment>
<evidence type="ECO:0000256" key="5">
    <source>
        <dbReference type="SAM" id="SignalP"/>
    </source>
</evidence>
<keyword evidence="3" id="KW-0813">Transport</keyword>
<keyword evidence="7" id="KW-1185">Reference proteome</keyword>
<dbReference type="PROSITE" id="PS51257">
    <property type="entry name" value="PROKAR_LIPOPROTEIN"/>
    <property type="match status" value="1"/>
</dbReference>